<dbReference type="RefSeq" id="WP_369789396.1">
    <property type="nucleotide sequence ID" value="NZ_CP165628.1"/>
</dbReference>
<name>A0AB39VSK8_9GAMM</name>
<dbReference type="Gene3D" id="3.30.9.10">
    <property type="entry name" value="D-Amino Acid Oxidase, subunit A, domain 2"/>
    <property type="match status" value="1"/>
</dbReference>
<proteinExistence type="predicted"/>
<dbReference type="PANTHER" id="PTHR13847">
    <property type="entry name" value="SARCOSINE DEHYDROGENASE-RELATED"/>
    <property type="match status" value="1"/>
</dbReference>
<accession>A0AB39VSK8</accession>
<sequence length="416" mass="45528">MKYDVLVLGAGMVGVSCALHLQAKGKSVALFDRQEAGQETSFGNAGIIQREAVRPYGFPRALSVIGTAATNRRLDVRYHASALPRVAGPLLRYFNHSAPAAYEKIAADYASMIAMSIDTHADLIKAAQAESLVEKQGWLMLMRSQKNLEAAFAEADTLQREHGVNHRKLNQQQLAELEPGIAKGQLVGAVHWTDPWTLRSPGDLVKAYAELFNRRGGEMLFGDALTLEKTAAGWQVRTRDGETVTAAEVVIALGPWTTKLTERFGFAPPMFVKRGYHMHYAALPDRKLNHWVLDEERGYLIAPMKNGLRLTTGAELALIDSPSTPKQLIDCEAIARDLLPIGDRVDPEPWKGARPCMPDMKPVIGAVPDVPGMWCAFGHGHQGFTLGPATGELLAALMTGEKPQIDMQPFSAGRRF</sequence>
<dbReference type="SUPFAM" id="SSF51905">
    <property type="entry name" value="FAD/NAD(P)-binding domain"/>
    <property type="match status" value="1"/>
</dbReference>
<dbReference type="GO" id="GO:0005737">
    <property type="term" value="C:cytoplasm"/>
    <property type="evidence" value="ECO:0007669"/>
    <property type="project" value="TreeGrafter"/>
</dbReference>
<protein>
    <submittedName>
        <fullName evidence="3">NAD(P)/FAD-dependent oxidoreductase</fullName>
        <ecNumber evidence="3">1.-.-.-</ecNumber>
    </submittedName>
</protein>
<feature type="domain" description="FAD dependent oxidoreductase" evidence="2">
    <location>
        <begin position="4"/>
        <end position="397"/>
    </location>
</feature>
<dbReference type="InterPro" id="IPR006076">
    <property type="entry name" value="FAD-dep_OxRdtase"/>
</dbReference>
<keyword evidence="1 3" id="KW-0560">Oxidoreductase</keyword>
<evidence type="ECO:0000259" key="2">
    <source>
        <dbReference type="Pfam" id="PF01266"/>
    </source>
</evidence>
<dbReference type="SUPFAM" id="SSF54373">
    <property type="entry name" value="FAD-linked reductases, C-terminal domain"/>
    <property type="match status" value="1"/>
</dbReference>
<gene>
    <name evidence="3" type="ORF">AB3G37_00620</name>
</gene>
<dbReference type="GO" id="GO:0016491">
    <property type="term" value="F:oxidoreductase activity"/>
    <property type="evidence" value="ECO:0007669"/>
    <property type="project" value="UniProtKB-KW"/>
</dbReference>
<dbReference type="EMBL" id="CP165628">
    <property type="protein sequence ID" value="XDU72671.1"/>
    <property type="molecule type" value="Genomic_DNA"/>
</dbReference>
<dbReference type="Pfam" id="PF01266">
    <property type="entry name" value="DAO"/>
    <property type="match status" value="1"/>
</dbReference>
<dbReference type="PROSITE" id="PS51257">
    <property type="entry name" value="PROKAR_LIPOPROTEIN"/>
    <property type="match status" value="1"/>
</dbReference>
<organism evidence="3">
    <name type="scientific">Rouxiella sp. WC2420</name>
    <dbReference type="NCBI Taxonomy" id="3234145"/>
    <lineage>
        <taxon>Bacteria</taxon>
        <taxon>Pseudomonadati</taxon>
        <taxon>Pseudomonadota</taxon>
        <taxon>Gammaproteobacteria</taxon>
        <taxon>Enterobacterales</taxon>
        <taxon>Yersiniaceae</taxon>
        <taxon>Rouxiella</taxon>
    </lineage>
</organism>
<dbReference type="InterPro" id="IPR036188">
    <property type="entry name" value="FAD/NAD-bd_sf"/>
</dbReference>
<evidence type="ECO:0000313" key="3">
    <source>
        <dbReference type="EMBL" id="XDU72671.1"/>
    </source>
</evidence>
<dbReference type="Gene3D" id="3.50.50.60">
    <property type="entry name" value="FAD/NAD(P)-binding domain"/>
    <property type="match status" value="2"/>
</dbReference>
<dbReference type="PANTHER" id="PTHR13847:SF289">
    <property type="entry name" value="GLYCINE OXIDASE"/>
    <property type="match status" value="1"/>
</dbReference>
<dbReference type="AlphaFoldDB" id="A0AB39VSK8"/>
<evidence type="ECO:0000256" key="1">
    <source>
        <dbReference type="ARBA" id="ARBA00023002"/>
    </source>
</evidence>
<dbReference type="EC" id="1.-.-.-" evidence="3"/>
<reference evidence="3" key="1">
    <citation type="submission" date="2024-07" db="EMBL/GenBank/DDBJ databases">
        <authorList>
            <person name="Biller S.J."/>
        </authorList>
    </citation>
    <scope>NUCLEOTIDE SEQUENCE</scope>
    <source>
        <strain evidence="3">WC2420</strain>
    </source>
</reference>